<proteinExistence type="inferred from homology"/>
<comment type="caution">
    <text evidence="7">The sequence shown here is derived from an EMBL/GenBank/DDBJ whole genome shotgun (WGS) entry which is preliminary data.</text>
</comment>
<dbReference type="NCBIfam" id="NF000932">
    <property type="entry name" value="PRK00092.2-5"/>
    <property type="match status" value="1"/>
</dbReference>
<dbReference type="Pfam" id="PF17384">
    <property type="entry name" value="DUF150_C"/>
    <property type="match status" value="1"/>
</dbReference>
<feature type="region of interest" description="Disordered" evidence="4">
    <location>
        <begin position="206"/>
        <end position="279"/>
    </location>
</feature>
<reference evidence="7 8" key="1">
    <citation type="submission" date="2018-05" db="EMBL/GenBank/DDBJ databases">
        <title>Genomic Encyclopedia of Type Strains, Phase IV (KMG-IV): sequencing the most valuable type-strain genomes for metagenomic binning, comparative biology and taxonomic classification.</title>
        <authorList>
            <person name="Goeker M."/>
        </authorList>
    </citation>
    <scope>NUCLEOTIDE SEQUENCE [LARGE SCALE GENOMIC DNA]</scope>
    <source>
        <strain evidence="7 8">DSM 6462</strain>
    </source>
</reference>
<dbReference type="PANTHER" id="PTHR33867:SF1">
    <property type="entry name" value="RIBOSOME MATURATION FACTOR RIMP"/>
    <property type="match status" value="1"/>
</dbReference>
<dbReference type="GO" id="GO:0000028">
    <property type="term" value="P:ribosomal small subunit assembly"/>
    <property type="evidence" value="ECO:0007669"/>
    <property type="project" value="TreeGrafter"/>
</dbReference>
<name>A0A2V3U704_9HYPH</name>
<evidence type="ECO:0000259" key="6">
    <source>
        <dbReference type="Pfam" id="PF17384"/>
    </source>
</evidence>
<accession>A0A2V3U704</accession>
<evidence type="ECO:0000256" key="4">
    <source>
        <dbReference type="SAM" id="MobiDB-lite"/>
    </source>
</evidence>
<feature type="domain" description="Ribosome maturation factor RimP N-terminal" evidence="5">
    <location>
        <begin position="51"/>
        <end position="123"/>
    </location>
</feature>
<organism evidence="7 8">
    <name type="scientific">Chelatococcus asaccharovorans</name>
    <dbReference type="NCBI Taxonomy" id="28210"/>
    <lineage>
        <taxon>Bacteria</taxon>
        <taxon>Pseudomonadati</taxon>
        <taxon>Pseudomonadota</taxon>
        <taxon>Alphaproteobacteria</taxon>
        <taxon>Hyphomicrobiales</taxon>
        <taxon>Chelatococcaceae</taxon>
        <taxon>Chelatococcus</taxon>
    </lineage>
</organism>
<dbReference type="InterPro" id="IPR036847">
    <property type="entry name" value="RimP_C_sf"/>
</dbReference>
<evidence type="ECO:0000256" key="3">
    <source>
        <dbReference type="HAMAP-Rule" id="MF_01077"/>
    </source>
</evidence>
<keyword evidence="1 3" id="KW-0963">Cytoplasm</keyword>
<dbReference type="SUPFAM" id="SSF74942">
    <property type="entry name" value="YhbC-like, C-terminal domain"/>
    <property type="match status" value="1"/>
</dbReference>
<dbReference type="CDD" id="cd01734">
    <property type="entry name" value="YlxS_C"/>
    <property type="match status" value="1"/>
</dbReference>
<dbReference type="InterPro" id="IPR028989">
    <property type="entry name" value="RimP_N"/>
</dbReference>
<evidence type="ECO:0000256" key="1">
    <source>
        <dbReference type="ARBA" id="ARBA00022490"/>
    </source>
</evidence>
<evidence type="ECO:0000313" key="8">
    <source>
        <dbReference type="Proteomes" id="UP000248021"/>
    </source>
</evidence>
<sequence length="279" mass="30579">MVNRDGEWAPPGPLLFVLGNRVGLHLTETDLQLMEHRVIAEKGVAARVATIVEPVLADLGFRLVRVKINGMNGCTVQIMAERPDGSMNVEGCEAISRGVSPVLDLEDPIDRAYHLEISSPGIDRPLVRPSDFERWTGHEAKVETALPVEGRKRFRGLLRGLDGETVRIERLDAKPDEVANVAVPLADITEARLVLTDELIRETLRRDKHGEPQDLSDDIDVEDADAVPDEADNDNKPGWSGKTGTGNTKAGDARTKGGPRRQDKKAKKPSGERKPSTNE</sequence>
<dbReference type="Pfam" id="PF02576">
    <property type="entry name" value="RimP_N"/>
    <property type="match status" value="1"/>
</dbReference>
<dbReference type="Gene3D" id="2.30.30.180">
    <property type="entry name" value="Ribosome maturation factor RimP, C-terminal domain"/>
    <property type="match status" value="1"/>
</dbReference>
<comment type="subcellular location">
    <subcellularLocation>
        <location evidence="3">Cytoplasm</location>
    </subcellularLocation>
</comment>
<feature type="compositionally biased region" description="Basic and acidic residues" evidence="4">
    <location>
        <begin position="269"/>
        <end position="279"/>
    </location>
</feature>
<feature type="compositionally biased region" description="Basic residues" evidence="4">
    <location>
        <begin position="257"/>
        <end position="268"/>
    </location>
</feature>
<dbReference type="InterPro" id="IPR003728">
    <property type="entry name" value="Ribosome_maturation_RimP"/>
</dbReference>
<evidence type="ECO:0000259" key="5">
    <source>
        <dbReference type="Pfam" id="PF02576"/>
    </source>
</evidence>
<gene>
    <name evidence="3" type="primary">rimP</name>
    <name evidence="7" type="ORF">C7450_105340</name>
</gene>
<dbReference type="HAMAP" id="MF_01077">
    <property type="entry name" value="RimP"/>
    <property type="match status" value="1"/>
</dbReference>
<dbReference type="Proteomes" id="UP000248021">
    <property type="component" value="Unassembled WGS sequence"/>
</dbReference>
<protein>
    <recommendedName>
        <fullName evidence="3">Ribosome maturation factor RimP</fullName>
    </recommendedName>
</protein>
<evidence type="ECO:0000313" key="7">
    <source>
        <dbReference type="EMBL" id="PXW58991.1"/>
    </source>
</evidence>
<keyword evidence="8" id="KW-1185">Reference proteome</keyword>
<dbReference type="AlphaFoldDB" id="A0A2V3U704"/>
<dbReference type="EMBL" id="QJJK01000005">
    <property type="protein sequence ID" value="PXW58991.1"/>
    <property type="molecule type" value="Genomic_DNA"/>
</dbReference>
<dbReference type="GO" id="GO:0006412">
    <property type="term" value="P:translation"/>
    <property type="evidence" value="ECO:0007669"/>
    <property type="project" value="TreeGrafter"/>
</dbReference>
<dbReference type="PANTHER" id="PTHR33867">
    <property type="entry name" value="RIBOSOME MATURATION FACTOR RIMP"/>
    <property type="match status" value="1"/>
</dbReference>
<evidence type="ECO:0000256" key="2">
    <source>
        <dbReference type="ARBA" id="ARBA00022517"/>
    </source>
</evidence>
<comment type="function">
    <text evidence="3">Required for maturation of 30S ribosomal subunits.</text>
</comment>
<feature type="compositionally biased region" description="Acidic residues" evidence="4">
    <location>
        <begin position="214"/>
        <end position="232"/>
    </location>
</feature>
<dbReference type="InterPro" id="IPR035956">
    <property type="entry name" value="RimP_N_sf"/>
</dbReference>
<dbReference type="SUPFAM" id="SSF75420">
    <property type="entry name" value="YhbC-like, N-terminal domain"/>
    <property type="match status" value="1"/>
</dbReference>
<dbReference type="Gene3D" id="3.30.300.70">
    <property type="entry name" value="RimP-like superfamily, N-terminal"/>
    <property type="match status" value="1"/>
</dbReference>
<dbReference type="InterPro" id="IPR028998">
    <property type="entry name" value="RimP_C"/>
</dbReference>
<feature type="domain" description="Ribosome maturation factor RimP C-terminal" evidence="6">
    <location>
        <begin position="126"/>
        <end position="196"/>
    </location>
</feature>
<comment type="similarity">
    <text evidence="3">Belongs to the RimP family.</text>
</comment>
<keyword evidence="2 3" id="KW-0690">Ribosome biogenesis</keyword>
<dbReference type="GO" id="GO:0005829">
    <property type="term" value="C:cytosol"/>
    <property type="evidence" value="ECO:0007669"/>
    <property type="project" value="TreeGrafter"/>
</dbReference>